<feature type="transmembrane region" description="Helical" evidence="1">
    <location>
        <begin position="120"/>
        <end position="139"/>
    </location>
</feature>
<keyword evidence="1" id="KW-0812">Transmembrane</keyword>
<organism evidence="2 3">
    <name type="scientific">Lipomyces tetrasporus</name>
    <dbReference type="NCBI Taxonomy" id="54092"/>
    <lineage>
        <taxon>Eukaryota</taxon>
        <taxon>Fungi</taxon>
        <taxon>Dikarya</taxon>
        <taxon>Ascomycota</taxon>
        <taxon>Saccharomycotina</taxon>
        <taxon>Lipomycetes</taxon>
        <taxon>Lipomycetales</taxon>
        <taxon>Lipomycetaceae</taxon>
        <taxon>Lipomyces</taxon>
    </lineage>
</organism>
<keyword evidence="3" id="KW-1185">Reference proteome</keyword>
<feature type="transmembrane region" description="Helical" evidence="1">
    <location>
        <begin position="96"/>
        <end position="114"/>
    </location>
</feature>
<name>A0AAD7VWS6_9ASCO</name>
<sequence>MSNVRCCVGRTGLSRPVLRQAVPSRRVTRITAVRSVQSQINPSQPDEEEVTTKIRTGIFAPFVYHAEYLDTAKYSLSRAPIYQATSSFHVSATKRVAWTIAVIGGYFSSAMLTMDGIPTALALLVGIPSVLPLPIVTWLTTPYVHRIFRIYPNSEGERVDIESLKEDEEFIFECISVFGRGLYNCRVKLSDLRVVDKRFGWVNIEINRDRIEKEYPKQNIVEMALGGTRTRSYFYVADDVGGYKMERIWSVIDRQSGVDNGRD</sequence>
<gene>
    <name evidence="2" type="ORF">POJ06DRAFT_8757</name>
</gene>
<evidence type="ECO:0000256" key="1">
    <source>
        <dbReference type="SAM" id="Phobius"/>
    </source>
</evidence>
<comment type="caution">
    <text evidence="2">The sequence shown here is derived from an EMBL/GenBank/DDBJ whole genome shotgun (WGS) entry which is preliminary data.</text>
</comment>
<proteinExistence type="predicted"/>
<dbReference type="GeneID" id="80886854"/>
<dbReference type="Proteomes" id="UP001217417">
    <property type="component" value="Unassembled WGS sequence"/>
</dbReference>
<dbReference type="AlphaFoldDB" id="A0AAD7VWS6"/>
<keyword evidence="1" id="KW-1133">Transmembrane helix</keyword>
<accession>A0AAD7VWS6</accession>
<dbReference type="EMBL" id="JARPMG010000001">
    <property type="protein sequence ID" value="KAJ8103885.1"/>
    <property type="molecule type" value="Genomic_DNA"/>
</dbReference>
<protein>
    <submittedName>
        <fullName evidence="2">Uncharacterized protein</fullName>
    </submittedName>
</protein>
<evidence type="ECO:0000313" key="3">
    <source>
        <dbReference type="Proteomes" id="UP001217417"/>
    </source>
</evidence>
<keyword evidence="1" id="KW-0472">Membrane</keyword>
<evidence type="ECO:0000313" key="2">
    <source>
        <dbReference type="EMBL" id="KAJ8103885.1"/>
    </source>
</evidence>
<reference evidence="2" key="1">
    <citation type="submission" date="2023-03" db="EMBL/GenBank/DDBJ databases">
        <title>Near-Complete genome sequence of Lipomyces tetrasporous NRRL Y-64009, an oleaginous yeast capable of growing on lignocellulosic hydrolysates.</title>
        <authorList>
            <consortium name="Lawrence Berkeley National Laboratory"/>
            <person name="Jagtap S.S."/>
            <person name="Liu J.-J."/>
            <person name="Walukiewicz H.E."/>
            <person name="Pangilinan J."/>
            <person name="Lipzen A."/>
            <person name="Ahrendt S."/>
            <person name="Koriabine M."/>
            <person name="Cobaugh K."/>
            <person name="Salamov A."/>
            <person name="Yoshinaga Y."/>
            <person name="Ng V."/>
            <person name="Daum C."/>
            <person name="Grigoriev I.V."/>
            <person name="Slininger P.J."/>
            <person name="Dien B.S."/>
            <person name="Jin Y.-S."/>
            <person name="Rao C.V."/>
        </authorList>
    </citation>
    <scope>NUCLEOTIDE SEQUENCE</scope>
    <source>
        <strain evidence="2">NRRL Y-64009</strain>
    </source>
</reference>
<dbReference type="RefSeq" id="XP_056047335.1">
    <property type="nucleotide sequence ID" value="XM_056191688.1"/>
</dbReference>